<dbReference type="Gene3D" id="3.30.70.330">
    <property type="match status" value="1"/>
</dbReference>
<dbReference type="InterPro" id="IPR000504">
    <property type="entry name" value="RRM_dom"/>
</dbReference>
<organism evidence="4">
    <name type="scientific">Alexandrium monilatum</name>
    <dbReference type="NCBI Taxonomy" id="311494"/>
    <lineage>
        <taxon>Eukaryota</taxon>
        <taxon>Sar</taxon>
        <taxon>Alveolata</taxon>
        <taxon>Dinophyceae</taxon>
        <taxon>Gonyaulacales</taxon>
        <taxon>Pyrocystaceae</taxon>
        <taxon>Alexandrium</taxon>
    </lineage>
</organism>
<accession>A0A7S4S6I3</accession>
<name>A0A7S4S6I3_9DINO</name>
<dbReference type="PROSITE" id="PS50102">
    <property type="entry name" value="RRM"/>
    <property type="match status" value="1"/>
</dbReference>
<reference evidence="4" key="1">
    <citation type="submission" date="2021-01" db="EMBL/GenBank/DDBJ databases">
        <authorList>
            <person name="Corre E."/>
            <person name="Pelletier E."/>
            <person name="Niang G."/>
            <person name="Scheremetjew M."/>
            <person name="Finn R."/>
            <person name="Kale V."/>
            <person name="Holt S."/>
            <person name="Cochrane G."/>
            <person name="Meng A."/>
            <person name="Brown T."/>
            <person name="Cohen L."/>
        </authorList>
    </citation>
    <scope>NUCLEOTIDE SEQUENCE</scope>
    <source>
        <strain evidence="4">CCMP3105</strain>
    </source>
</reference>
<dbReference type="AlphaFoldDB" id="A0A7S4S6I3"/>
<dbReference type="SUPFAM" id="SSF54928">
    <property type="entry name" value="RNA-binding domain, RBD"/>
    <property type="match status" value="1"/>
</dbReference>
<dbReference type="EMBL" id="HBNR01064814">
    <property type="protein sequence ID" value="CAE4636141.1"/>
    <property type="molecule type" value="Transcribed_RNA"/>
</dbReference>
<evidence type="ECO:0000256" key="1">
    <source>
        <dbReference type="PROSITE-ProRule" id="PRU00176"/>
    </source>
</evidence>
<protein>
    <recommendedName>
        <fullName evidence="3">RRM domain-containing protein</fullName>
    </recommendedName>
</protein>
<gene>
    <name evidence="4" type="ORF">AMON00008_LOCUS45774</name>
</gene>
<dbReference type="GO" id="GO:0003723">
    <property type="term" value="F:RNA binding"/>
    <property type="evidence" value="ECO:0007669"/>
    <property type="project" value="UniProtKB-UniRule"/>
</dbReference>
<evidence type="ECO:0000259" key="3">
    <source>
        <dbReference type="PROSITE" id="PS50102"/>
    </source>
</evidence>
<evidence type="ECO:0000256" key="2">
    <source>
        <dbReference type="SAM" id="MobiDB-lite"/>
    </source>
</evidence>
<feature type="compositionally biased region" description="Low complexity" evidence="2">
    <location>
        <begin position="278"/>
        <end position="291"/>
    </location>
</feature>
<evidence type="ECO:0000313" key="4">
    <source>
        <dbReference type="EMBL" id="CAE4636141.1"/>
    </source>
</evidence>
<dbReference type="InterPro" id="IPR035979">
    <property type="entry name" value="RBD_domain_sf"/>
</dbReference>
<dbReference type="InterPro" id="IPR012677">
    <property type="entry name" value="Nucleotide-bd_a/b_plait_sf"/>
</dbReference>
<proteinExistence type="predicted"/>
<sequence length="291" mass="31640">MTHVLTAPGAASGPSRLMSLRERRAPWTGARRSEGHLIEEGEARGVRPQRAGPEGGRDGSADVEVLTQPLGASSSDEAREEEGGHQDPSVLWGGDQSAAEGRPAPPPAQVPTPFVRVTRSSAEGVAARRSLEFGDTTLLVRNIPSGYTQEQLLEEFDLVRYADLFFLPTKSAGSLNRGYGLINFRGDEDARAFQQRWHRGALQHTSRSRPLVLCRSQTQGFWPTLESITRWVRQRPGEEQTTPIIFGGFRRLDAVRYMDIAAASSVPPHEPEEHGPNSSPEPASSSAGTVG</sequence>
<feature type="region of interest" description="Disordered" evidence="2">
    <location>
        <begin position="264"/>
        <end position="291"/>
    </location>
</feature>
<keyword evidence="1" id="KW-0694">RNA-binding</keyword>
<feature type="compositionally biased region" description="Basic and acidic residues" evidence="2">
    <location>
        <begin position="19"/>
        <end position="45"/>
    </location>
</feature>
<feature type="region of interest" description="Disordered" evidence="2">
    <location>
        <begin position="1"/>
        <end position="112"/>
    </location>
</feature>
<feature type="domain" description="RRM" evidence="3">
    <location>
        <begin position="136"/>
        <end position="218"/>
    </location>
</feature>